<dbReference type="CDD" id="cd10028">
    <property type="entry name" value="UDG-F2_TDG_MUG"/>
    <property type="match status" value="1"/>
</dbReference>
<dbReference type="GO" id="GO:0004844">
    <property type="term" value="F:uracil DNA N-glycosylase activity"/>
    <property type="evidence" value="ECO:0007669"/>
    <property type="project" value="TreeGrafter"/>
</dbReference>
<dbReference type="PANTHER" id="PTHR12159:SF9">
    <property type="entry name" value="G_T MISMATCH-SPECIFIC THYMINE DNA GLYCOSYLASE"/>
    <property type="match status" value="1"/>
</dbReference>
<evidence type="ECO:0000259" key="4">
    <source>
        <dbReference type="SMART" id="SM00986"/>
    </source>
</evidence>
<dbReference type="InterPro" id="IPR015637">
    <property type="entry name" value="MUG/TDG"/>
</dbReference>
<evidence type="ECO:0000313" key="6">
    <source>
        <dbReference type="Proteomes" id="UP000533598"/>
    </source>
</evidence>
<proteinExistence type="predicted"/>
<keyword evidence="2 5" id="KW-0378">Hydrolase</keyword>
<organism evidence="5 6">
    <name type="scientific">Crossiella cryophila</name>
    <dbReference type="NCBI Taxonomy" id="43355"/>
    <lineage>
        <taxon>Bacteria</taxon>
        <taxon>Bacillati</taxon>
        <taxon>Actinomycetota</taxon>
        <taxon>Actinomycetes</taxon>
        <taxon>Pseudonocardiales</taxon>
        <taxon>Pseudonocardiaceae</taxon>
        <taxon>Crossiella</taxon>
    </lineage>
</organism>
<accession>A0A7W7FUM6</accession>
<keyword evidence="5" id="KW-0326">Glycosidase</keyword>
<feature type="domain" description="Uracil-DNA glycosylase-like" evidence="4">
    <location>
        <begin position="18"/>
        <end position="176"/>
    </location>
</feature>
<keyword evidence="6" id="KW-1185">Reference proteome</keyword>
<dbReference type="NCBIfam" id="NF007570">
    <property type="entry name" value="PRK10201.1"/>
    <property type="match status" value="1"/>
</dbReference>
<dbReference type="PANTHER" id="PTHR12159">
    <property type="entry name" value="G/T AND G/U MISMATCH-SPECIFIC DNA GLYCOSYLASE"/>
    <property type="match status" value="1"/>
</dbReference>
<dbReference type="GO" id="GO:0008263">
    <property type="term" value="F:pyrimidine-specific mismatch base pair DNA N-glycosylase activity"/>
    <property type="evidence" value="ECO:0007669"/>
    <property type="project" value="TreeGrafter"/>
</dbReference>
<reference evidence="5 6" key="1">
    <citation type="submission" date="2020-08" db="EMBL/GenBank/DDBJ databases">
        <title>Sequencing the genomes of 1000 actinobacteria strains.</title>
        <authorList>
            <person name="Klenk H.-P."/>
        </authorList>
    </citation>
    <scope>NUCLEOTIDE SEQUENCE [LARGE SCALE GENOMIC DNA]</scope>
    <source>
        <strain evidence="5 6">DSM 44230</strain>
    </source>
</reference>
<dbReference type="InterPro" id="IPR005122">
    <property type="entry name" value="Uracil-DNA_glycosylase-like"/>
</dbReference>
<dbReference type="Proteomes" id="UP000533598">
    <property type="component" value="Unassembled WGS sequence"/>
</dbReference>
<name>A0A7W7FUM6_9PSEU</name>
<dbReference type="InterPro" id="IPR036895">
    <property type="entry name" value="Uracil-DNA_glycosylase-like_sf"/>
</dbReference>
<keyword evidence="1" id="KW-0227">DNA damage</keyword>
<dbReference type="EMBL" id="JACHMH010000001">
    <property type="protein sequence ID" value="MBB4678200.1"/>
    <property type="molecule type" value="Genomic_DNA"/>
</dbReference>
<evidence type="ECO:0000256" key="2">
    <source>
        <dbReference type="ARBA" id="ARBA00022801"/>
    </source>
</evidence>
<sequence>MAKPTAAELADARTLILPDVIAPDLAVLFCGINPGLYSGATGHHFARPGNRFWPTLHRAGFTPRQLDPSEQLEMLEYGLGITNVVARTTARADELTKDELLAGALALTERAERYRPRFVAVAGISAYRGGFDRPKAVMGPQPELIGGARLWVLPNPSGLNAHYQAADLAAAFAELRAAAGIPVRTGPSRR</sequence>
<dbReference type="Gene3D" id="3.40.470.10">
    <property type="entry name" value="Uracil-DNA glycosylase-like domain"/>
    <property type="match status" value="1"/>
</dbReference>
<dbReference type="SMART" id="SM00987">
    <property type="entry name" value="UreE_C"/>
    <property type="match status" value="1"/>
</dbReference>
<dbReference type="SUPFAM" id="SSF52141">
    <property type="entry name" value="Uracil-DNA glycosylase-like"/>
    <property type="match status" value="1"/>
</dbReference>
<dbReference type="RefSeq" id="WP_185004060.1">
    <property type="nucleotide sequence ID" value="NZ_BAAAUI010000004.1"/>
</dbReference>
<dbReference type="SMART" id="SM00986">
    <property type="entry name" value="UDG"/>
    <property type="match status" value="1"/>
</dbReference>
<dbReference type="EC" id="3.2.2.-" evidence="5"/>
<protein>
    <submittedName>
        <fullName evidence="5">TDG/mug DNA glycosylase family protein</fullName>
        <ecNumber evidence="5">3.2.2.-</ecNumber>
    </submittedName>
</protein>
<dbReference type="AlphaFoldDB" id="A0A7W7FUM6"/>
<gene>
    <name evidence="5" type="ORF">HNR67_004318</name>
</gene>
<dbReference type="Pfam" id="PF03167">
    <property type="entry name" value="UDG"/>
    <property type="match status" value="1"/>
</dbReference>
<evidence type="ECO:0000256" key="3">
    <source>
        <dbReference type="ARBA" id="ARBA00023204"/>
    </source>
</evidence>
<keyword evidence="3" id="KW-0234">DNA repair</keyword>
<comment type="caution">
    <text evidence="5">The sequence shown here is derived from an EMBL/GenBank/DDBJ whole genome shotgun (WGS) entry which is preliminary data.</text>
</comment>
<evidence type="ECO:0000313" key="5">
    <source>
        <dbReference type="EMBL" id="MBB4678200.1"/>
    </source>
</evidence>
<dbReference type="GO" id="GO:0006285">
    <property type="term" value="P:base-excision repair, AP site formation"/>
    <property type="evidence" value="ECO:0007669"/>
    <property type="project" value="InterPro"/>
</dbReference>
<evidence type="ECO:0000256" key="1">
    <source>
        <dbReference type="ARBA" id="ARBA00022763"/>
    </source>
</evidence>